<feature type="repeat" description="RCC1" evidence="2">
    <location>
        <begin position="11"/>
        <end position="64"/>
    </location>
</feature>
<dbReference type="OrthoDB" id="8068875at2759"/>
<dbReference type="AlphaFoldDB" id="A0A8J4TIY9"/>
<evidence type="ECO:0000313" key="4">
    <source>
        <dbReference type="EMBL" id="KAF5898811.1"/>
    </source>
</evidence>
<dbReference type="InterPro" id="IPR009091">
    <property type="entry name" value="RCC1/BLIP-II"/>
</dbReference>
<feature type="domain" description="RCC1-like" evidence="3">
    <location>
        <begin position="13"/>
        <end position="385"/>
    </location>
</feature>
<protein>
    <submittedName>
        <fullName evidence="4">Putative E3 ubiquitin-protein ligase HERC4 isoform X1</fullName>
    </submittedName>
</protein>
<dbReference type="EMBL" id="QNUK01000187">
    <property type="protein sequence ID" value="KAF5898811.1"/>
    <property type="molecule type" value="Genomic_DNA"/>
</dbReference>
<gene>
    <name evidence="4" type="primary">herc4</name>
    <name evidence="4" type="ORF">DAT39_011487</name>
</gene>
<evidence type="ECO:0000256" key="1">
    <source>
        <dbReference type="ARBA" id="ARBA00022737"/>
    </source>
</evidence>
<dbReference type="PROSITE" id="PS50012">
    <property type="entry name" value="RCC1_3"/>
    <property type="match status" value="6"/>
</dbReference>
<feature type="repeat" description="RCC1" evidence="2">
    <location>
        <begin position="221"/>
        <end position="272"/>
    </location>
</feature>
<dbReference type="Proteomes" id="UP000727407">
    <property type="component" value="Unassembled WGS sequence"/>
</dbReference>
<evidence type="ECO:0000256" key="2">
    <source>
        <dbReference type="PROSITE-ProRule" id="PRU00235"/>
    </source>
</evidence>
<dbReference type="FunFam" id="2.130.10.30:FF:000012">
    <property type="entry name" value="probable E3 ubiquitin-protein ligase HERC3 isoform X1"/>
    <property type="match status" value="1"/>
</dbReference>
<dbReference type="InterPro" id="IPR000408">
    <property type="entry name" value="Reg_chr_condens"/>
</dbReference>
<feature type="repeat" description="RCC1" evidence="2">
    <location>
        <begin position="115"/>
        <end position="167"/>
    </location>
</feature>
<dbReference type="PROSITE" id="PS00626">
    <property type="entry name" value="RCC1_2"/>
    <property type="match status" value="3"/>
</dbReference>
<feature type="repeat" description="RCC1" evidence="2">
    <location>
        <begin position="65"/>
        <end position="114"/>
    </location>
</feature>
<proteinExistence type="predicted"/>
<dbReference type="Gene3D" id="2.130.10.30">
    <property type="entry name" value="Regulator of chromosome condensation 1/beta-lactamase-inhibitor protein II"/>
    <property type="match status" value="2"/>
</dbReference>
<dbReference type="PRINTS" id="PR00633">
    <property type="entry name" value="RCCNDNSATION"/>
</dbReference>
<evidence type="ECO:0000259" key="3">
    <source>
        <dbReference type="Pfam" id="PF25390"/>
    </source>
</evidence>
<feature type="repeat" description="RCC1" evidence="2">
    <location>
        <begin position="168"/>
        <end position="220"/>
    </location>
</feature>
<name>A0A8J4TIY9_CLAMG</name>
<accession>A0A8J4TIY9</accession>
<feature type="repeat" description="RCC1" evidence="2">
    <location>
        <begin position="273"/>
        <end position="324"/>
    </location>
</feature>
<dbReference type="InterPro" id="IPR058923">
    <property type="entry name" value="RCC1-like_dom"/>
</dbReference>
<keyword evidence="5" id="KW-1185">Reference proteome</keyword>
<keyword evidence="1" id="KW-0677">Repeat</keyword>
<dbReference type="Pfam" id="PF25390">
    <property type="entry name" value="WD40_RLD"/>
    <property type="match status" value="1"/>
</dbReference>
<feature type="non-terminal residue" evidence="4">
    <location>
        <position position="654"/>
    </location>
</feature>
<reference evidence="4" key="1">
    <citation type="submission" date="2020-07" db="EMBL/GenBank/DDBJ databases">
        <title>Clarias magur genome sequencing, assembly and annotation.</title>
        <authorList>
            <person name="Kushwaha B."/>
            <person name="Kumar R."/>
            <person name="Das P."/>
            <person name="Joshi C.G."/>
            <person name="Kumar D."/>
            <person name="Nagpure N.S."/>
            <person name="Pandey M."/>
            <person name="Agarwal S."/>
            <person name="Srivastava S."/>
            <person name="Singh M."/>
            <person name="Sahoo L."/>
            <person name="Jayasankar P."/>
            <person name="Meher P.K."/>
            <person name="Koringa P.G."/>
            <person name="Iquebal M.A."/>
            <person name="Das S.P."/>
            <person name="Bit A."/>
            <person name="Patnaik S."/>
            <person name="Patel N."/>
            <person name="Shah T.M."/>
            <person name="Hinsu A."/>
            <person name="Jena J.K."/>
        </authorList>
    </citation>
    <scope>NUCLEOTIDE SEQUENCE</scope>
    <source>
        <strain evidence="4">CIFAMagur01</strain>
        <tissue evidence="4">Testis</tissue>
    </source>
</reference>
<dbReference type="SUPFAM" id="SSF50985">
    <property type="entry name" value="RCC1/BLIP-II"/>
    <property type="match status" value="1"/>
</dbReference>
<feature type="non-terminal residue" evidence="4">
    <location>
        <position position="1"/>
    </location>
</feature>
<organism evidence="4 5">
    <name type="scientific">Clarias magur</name>
    <name type="common">Asian catfish</name>
    <name type="synonym">Macropteronotus magur</name>
    <dbReference type="NCBI Taxonomy" id="1594786"/>
    <lineage>
        <taxon>Eukaryota</taxon>
        <taxon>Metazoa</taxon>
        <taxon>Chordata</taxon>
        <taxon>Craniata</taxon>
        <taxon>Vertebrata</taxon>
        <taxon>Euteleostomi</taxon>
        <taxon>Actinopterygii</taxon>
        <taxon>Neopterygii</taxon>
        <taxon>Teleostei</taxon>
        <taxon>Ostariophysi</taxon>
        <taxon>Siluriformes</taxon>
        <taxon>Clariidae</taxon>
        <taxon>Clarias</taxon>
    </lineage>
</organism>
<sequence length="654" mass="72375">FELDEAKDITMTMLCWGNASYGQLGLGGIDEEIIVEPRKCEFFNGKVVRGIGCGRKHTVFLLGDGTVYTCGCNDLGQLGHDKARKKPEQVMALDAQNIVAVSCGEAHTLALNDKGQVFAWGQASDGQLGLAITEDCMRVPRTVKSLSEVHIVQVSCGYRHSLALSRRGQIFSWGQNRYGQLGLGKEGPCILTPQVIQSLQGIPFAQISAGGAHSFALTMSGAVFGWGRNKFGQLGLNDNKDRCFPSLLKTLRSQRVVYICCGEDHTAALTKEGGVFTFGAGGYGQLGHNTTNHEVNPRKVFELMGNVVTQVACGRQHTLAFIPSSGKIDSFGLGGNGQLGTRYTCNRISPAPVKAQWGSHNDSTPVDSVGEQFYCVKRIYAGGDQSFAYSHCPQNGTPPDDLRIQHSDQQVLSLNGDRIQNWLSHARGRLSPEITNEINDIFSSASCLNGSFLSTRHPDHYCTSSKYPGVDISMARLLFHRVIQPDYQHVSQQISACLERYLIPNLCSSPPDIEALRLYLILPECPLFKNPSAYITLTIPFAEVVIRLSSAPLKVLGNWWTCLDPTVFQGLVEVYKEVIVYLLRMQKMGISPSEHRAFNSFLSTCLKFLDILHSVNERVGQIIQYDKFYIHELEDLIDIRSDYVTWIQQQMFPM</sequence>
<comment type="caution">
    <text evidence="4">The sequence shown here is derived from an EMBL/GenBank/DDBJ whole genome shotgun (WGS) entry which is preliminary data.</text>
</comment>
<dbReference type="PANTHER" id="PTHR22872">
    <property type="entry name" value="BTK-BINDING PROTEIN-RELATED"/>
    <property type="match status" value="1"/>
</dbReference>
<dbReference type="InterPro" id="IPR051625">
    <property type="entry name" value="Signaling_Regulatory_Domain"/>
</dbReference>
<evidence type="ECO:0000313" key="5">
    <source>
        <dbReference type="Proteomes" id="UP000727407"/>
    </source>
</evidence>